<gene>
    <name evidence="1" type="ORF">M595_5119</name>
</gene>
<evidence type="ECO:0000313" key="1">
    <source>
        <dbReference type="EMBL" id="ERT04927.1"/>
    </source>
</evidence>
<dbReference type="RefSeq" id="WP_023068809.1">
    <property type="nucleotide sequence ID" value="NZ_AUZM01000074.1"/>
</dbReference>
<protein>
    <submittedName>
        <fullName evidence="1">Uncharacterized protein</fullName>
    </submittedName>
</protein>
<comment type="caution">
    <text evidence="1">The sequence shown here is derived from an EMBL/GenBank/DDBJ whole genome shotgun (WGS) entry which is preliminary data.</text>
</comment>
<keyword evidence="2" id="KW-1185">Reference proteome</keyword>
<evidence type="ECO:0000313" key="2">
    <source>
        <dbReference type="Proteomes" id="UP000017127"/>
    </source>
</evidence>
<accession>U7QCL8</accession>
<dbReference type="EMBL" id="AUZM01000074">
    <property type="protein sequence ID" value="ERT04927.1"/>
    <property type="molecule type" value="Genomic_DNA"/>
</dbReference>
<sequence>MVSDNEDLFNDVKDIKRLSHKAIDMLEEAKRKDKDKAEVEPDLDEDGNMITVHWSKLQTNPYSAHKLFGDAIKSESGVRRLAKCKLKGEAKKNSVAPSKMRQVIFDKTWAIAKTVLQLEGLLSSFTEDEFIKFMKEVYEHYHSKKK</sequence>
<dbReference type="OrthoDB" id="9838602at2"/>
<dbReference type="Proteomes" id="UP000017127">
    <property type="component" value="Unassembled WGS sequence"/>
</dbReference>
<dbReference type="AlphaFoldDB" id="U7QCL8"/>
<name>U7QCL8_9CYAN</name>
<reference evidence="1 2" key="1">
    <citation type="journal article" date="2013" name="Front. Microbiol.">
        <title>Comparative genomic analyses of the cyanobacterium, Lyngbya aestuarii BL J, a powerful hydrogen producer.</title>
        <authorList>
            <person name="Kothari A."/>
            <person name="Vaughn M."/>
            <person name="Garcia-Pichel F."/>
        </authorList>
    </citation>
    <scope>NUCLEOTIDE SEQUENCE [LARGE SCALE GENOMIC DNA]</scope>
    <source>
        <strain evidence="1 2">BL J</strain>
    </source>
</reference>
<organism evidence="1 2">
    <name type="scientific">Lyngbya aestuarii BL J</name>
    <dbReference type="NCBI Taxonomy" id="1348334"/>
    <lineage>
        <taxon>Bacteria</taxon>
        <taxon>Bacillati</taxon>
        <taxon>Cyanobacteriota</taxon>
        <taxon>Cyanophyceae</taxon>
        <taxon>Oscillatoriophycideae</taxon>
        <taxon>Oscillatoriales</taxon>
        <taxon>Microcoleaceae</taxon>
        <taxon>Lyngbya</taxon>
    </lineage>
</organism>
<proteinExistence type="predicted"/>